<dbReference type="InterPro" id="IPR012674">
    <property type="entry name" value="Calycin"/>
</dbReference>
<evidence type="ECO:0000259" key="6">
    <source>
        <dbReference type="Pfam" id="PF00061"/>
    </source>
</evidence>
<comment type="caution">
    <text evidence="7">The sequence shown here is derived from an EMBL/GenBank/DDBJ whole genome shotgun (WGS) entry which is preliminary data.</text>
</comment>
<dbReference type="SUPFAM" id="SSF50814">
    <property type="entry name" value="Lipocalins"/>
    <property type="match status" value="1"/>
</dbReference>
<dbReference type="Proteomes" id="UP001549921">
    <property type="component" value="Unassembled WGS sequence"/>
</dbReference>
<dbReference type="PANTHER" id="PTHR10612">
    <property type="entry name" value="APOLIPOPROTEIN D"/>
    <property type="match status" value="1"/>
</dbReference>
<dbReference type="InterPro" id="IPR022271">
    <property type="entry name" value="Lipocalin_ApoD"/>
</dbReference>
<evidence type="ECO:0000313" key="10">
    <source>
        <dbReference type="Proteomes" id="UP001549921"/>
    </source>
</evidence>
<dbReference type="InterPro" id="IPR003057">
    <property type="entry name" value="Invtbrt_color"/>
</dbReference>
<evidence type="ECO:0000256" key="1">
    <source>
        <dbReference type="ARBA" id="ARBA00006889"/>
    </source>
</evidence>
<evidence type="ECO:0000256" key="3">
    <source>
        <dbReference type="PIRNR" id="PIRNR036893"/>
    </source>
</evidence>
<dbReference type="InterPro" id="IPR022272">
    <property type="entry name" value="Lipocalin_CS"/>
</dbReference>
<dbReference type="InterPro" id="IPR000566">
    <property type="entry name" value="Lipocln_cytosolic_FA-bd_dom"/>
</dbReference>
<dbReference type="Pfam" id="PF00061">
    <property type="entry name" value="Lipocalin"/>
    <property type="match status" value="1"/>
</dbReference>
<comment type="similarity">
    <text evidence="1 3 4">Belongs to the calycin superfamily. Lipocalin family.</text>
</comment>
<dbReference type="EMBL" id="JBEUOH010000020">
    <property type="protein sequence ID" value="KAL0868957.1"/>
    <property type="molecule type" value="Genomic_DNA"/>
</dbReference>
<dbReference type="PROSITE" id="PS00213">
    <property type="entry name" value="LIPOCALIN"/>
    <property type="match status" value="1"/>
</dbReference>
<keyword evidence="2" id="KW-1015">Disulfide bond</keyword>
<reference evidence="9 10" key="1">
    <citation type="submission" date="2024-06" db="EMBL/GenBank/DDBJ databases">
        <title>A chromosome-level genome assembly of beet webworm, Loxostege sticticalis.</title>
        <authorList>
            <person name="Zhang Y."/>
        </authorList>
    </citation>
    <scope>NUCLEOTIDE SEQUENCE [LARGE SCALE GENOMIC DNA]</scope>
    <source>
        <strain evidence="8">AQ026</strain>
        <strain evidence="7">AQ028</strain>
        <tissue evidence="7">Male pupae</tissue>
        <tissue evidence="8">Whole body</tissue>
    </source>
</reference>
<evidence type="ECO:0000313" key="8">
    <source>
        <dbReference type="EMBL" id="KAL0868957.1"/>
    </source>
</evidence>
<evidence type="ECO:0000313" key="9">
    <source>
        <dbReference type="Proteomes" id="UP001549920"/>
    </source>
</evidence>
<dbReference type="PRINTS" id="PR01273">
    <property type="entry name" value="INVTBRTCOLOR"/>
</dbReference>
<feature type="chain" id="PRO_5044722670" description="Lipocalin/cytosolic fatty-acid binding domain-containing protein" evidence="5">
    <location>
        <begin position="16"/>
        <end position="205"/>
    </location>
</feature>
<dbReference type="PANTHER" id="PTHR10612:SF58">
    <property type="entry name" value="APOLIPOPROTEIN D"/>
    <property type="match status" value="1"/>
</dbReference>
<name>A0ABD0SIP6_LOXSC</name>
<evidence type="ECO:0000256" key="4">
    <source>
        <dbReference type="RuleBase" id="RU003695"/>
    </source>
</evidence>
<dbReference type="EMBL" id="JBEDNZ010000020">
    <property type="protein sequence ID" value="KAL0819467.1"/>
    <property type="molecule type" value="Genomic_DNA"/>
</dbReference>
<dbReference type="AlphaFoldDB" id="A0ABD0SIP6"/>
<gene>
    <name evidence="8" type="ORF">ABMA27_007285</name>
    <name evidence="7" type="ORF">ABMA28_007572</name>
</gene>
<sequence length="205" mass="22115">MLGLFVAALVAVASAGVVHDGGCPEIKPVENFNVTAYQGTWYEISKFETPAEKGGKCGKAEYTVDGEIVKVKNSHIVNGVLSSIEGTAKFADDAKGSAKLLVTLNFGAVSQEQPLSVIATDYTNYAIAYNCKYDDKKKSHQDLVWVLSRSKTLEGDAKAAVDAFFKEKSKEIDASKLVPSDFSEEACKYESTSTITEPNSPVKKQ</sequence>
<dbReference type="Proteomes" id="UP001549920">
    <property type="component" value="Unassembled WGS sequence"/>
</dbReference>
<evidence type="ECO:0000313" key="7">
    <source>
        <dbReference type="EMBL" id="KAL0819467.1"/>
    </source>
</evidence>
<dbReference type="GO" id="GO:0006950">
    <property type="term" value="P:response to stress"/>
    <property type="evidence" value="ECO:0007669"/>
    <property type="project" value="UniProtKB-ARBA"/>
</dbReference>
<organism evidence="7 10">
    <name type="scientific">Loxostege sticticalis</name>
    <name type="common">Beet webworm moth</name>
    <dbReference type="NCBI Taxonomy" id="481309"/>
    <lineage>
        <taxon>Eukaryota</taxon>
        <taxon>Metazoa</taxon>
        <taxon>Ecdysozoa</taxon>
        <taxon>Arthropoda</taxon>
        <taxon>Hexapoda</taxon>
        <taxon>Insecta</taxon>
        <taxon>Pterygota</taxon>
        <taxon>Neoptera</taxon>
        <taxon>Endopterygota</taxon>
        <taxon>Lepidoptera</taxon>
        <taxon>Glossata</taxon>
        <taxon>Ditrysia</taxon>
        <taxon>Pyraloidea</taxon>
        <taxon>Crambidae</taxon>
        <taxon>Pyraustinae</taxon>
        <taxon>Loxostege</taxon>
    </lineage>
</organism>
<keyword evidence="9" id="KW-1185">Reference proteome</keyword>
<protein>
    <recommendedName>
        <fullName evidence="6">Lipocalin/cytosolic fatty-acid binding domain-containing protein</fullName>
    </recommendedName>
</protein>
<feature type="signal peptide" evidence="5">
    <location>
        <begin position="1"/>
        <end position="15"/>
    </location>
</feature>
<dbReference type="Gene3D" id="2.40.128.20">
    <property type="match status" value="1"/>
</dbReference>
<feature type="domain" description="Lipocalin/cytosolic fatty-acid binding" evidence="6">
    <location>
        <begin position="38"/>
        <end position="178"/>
    </location>
</feature>
<keyword evidence="5" id="KW-0732">Signal</keyword>
<evidence type="ECO:0000256" key="2">
    <source>
        <dbReference type="ARBA" id="ARBA00023157"/>
    </source>
</evidence>
<proteinExistence type="inferred from homology"/>
<accession>A0ABD0SIP6</accession>
<evidence type="ECO:0000256" key="5">
    <source>
        <dbReference type="SAM" id="SignalP"/>
    </source>
</evidence>
<dbReference type="PIRSF" id="PIRSF036893">
    <property type="entry name" value="Lipocalin_ApoD"/>
    <property type="match status" value="1"/>
</dbReference>